<dbReference type="Proteomes" id="UP000050465">
    <property type="component" value="Unassembled WGS sequence"/>
</dbReference>
<evidence type="ECO:0000313" key="2">
    <source>
        <dbReference type="EMBL" id="KPQ34749.1"/>
    </source>
</evidence>
<sequence>MSTLQLSCPLPLHTPFNLRTQTQPNPQTNTPATPQASAPTPAPRNALPTAPNHRVCCCYSNRTAQFQIIRIVTMANGIASEFLERTVLPYAKVLFEANSHDQLQIHTGNFITSVLSDTIPCHQLIYSEESL</sequence>
<protein>
    <submittedName>
        <fullName evidence="2">Uncharacterized protein</fullName>
    </submittedName>
</protein>
<feature type="compositionally biased region" description="Low complexity" evidence="1">
    <location>
        <begin position="20"/>
        <end position="39"/>
    </location>
</feature>
<gene>
    <name evidence="2" type="ORF">HLUCCA11_13560</name>
</gene>
<comment type="caution">
    <text evidence="2">The sequence shown here is derived from an EMBL/GenBank/DDBJ whole genome shotgun (WGS) entry which is preliminary data.</text>
</comment>
<dbReference type="AlphaFoldDB" id="A0A0P7YWQ0"/>
<evidence type="ECO:0000313" key="3">
    <source>
        <dbReference type="Proteomes" id="UP000050465"/>
    </source>
</evidence>
<dbReference type="EMBL" id="LJZR01000017">
    <property type="protein sequence ID" value="KPQ34749.1"/>
    <property type="molecule type" value="Genomic_DNA"/>
</dbReference>
<proteinExistence type="predicted"/>
<evidence type="ECO:0000256" key="1">
    <source>
        <dbReference type="SAM" id="MobiDB-lite"/>
    </source>
</evidence>
<accession>A0A0P7YWQ0</accession>
<dbReference type="InterPro" id="IPR014964">
    <property type="entry name" value="DUF1830"/>
</dbReference>
<dbReference type="Pfam" id="PF08865">
    <property type="entry name" value="DUF1830"/>
    <property type="match status" value="1"/>
</dbReference>
<reference evidence="2 3" key="1">
    <citation type="submission" date="2015-09" db="EMBL/GenBank/DDBJ databases">
        <title>Identification and resolution of microdiversity through metagenomic sequencing of parallel consortia.</title>
        <authorList>
            <person name="Nelson W.C."/>
            <person name="Romine M.F."/>
            <person name="Lindemann S.R."/>
        </authorList>
    </citation>
    <scope>NUCLEOTIDE SEQUENCE [LARGE SCALE GENOMIC DNA]</scope>
    <source>
        <strain evidence="2">Ana</strain>
    </source>
</reference>
<dbReference type="STRING" id="1666911.HLUCCA11_13560"/>
<feature type="region of interest" description="Disordered" evidence="1">
    <location>
        <begin position="15"/>
        <end position="47"/>
    </location>
</feature>
<name>A0A0P7YWQ0_9CYAN</name>
<organism evidence="2 3">
    <name type="scientific">Phormidesmis priestleyi Ana</name>
    <dbReference type="NCBI Taxonomy" id="1666911"/>
    <lineage>
        <taxon>Bacteria</taxon>
        <taxon>Bacillati</taxon>
        <taxon>Cyanobacteriota</taxon>
        <taxon>Cyanophyceae</taxon>
        <taxon>Leptolyngbyales</taxon>
        <taxon>Leptolyngbyaceae</taxon>
        <taxon>Phormidesmis</taxon>
    </lineage>
</organism>